<accession>Q9R516</accession>
<reference key="1">
    <citation type="journal article" date="1994" name="J. Biol. Chem.">
        <title>Lysine- and arginine-specific proteinases from Porphyromonas gingivalis. Isolation, characterization, and evidence for the existence of complexes with hemagglutinins.</title>
        <authorList>
            <person name="Pike R."/>
            <person name="McGraw W."/>
            <person name="Potempa J."/>
            <person name="Travis J."/>
        </authorList>
    </citation>
    <scope>PROTEIN SEQUENCE</scope>
</reference>
<sequence length="21" mass="2336">DVYTDHGDLYNTPVRMLVVAG</sequence>
<dbReference type="AlphaFoldDB" id="Q9R516"/>
<proteinExistence type="evidence at protein level"/>
<organism>
    <name type="scientific">Porphyromonas gingivalis</name>
    <name type="common">Bacteroides gingivalis</name>
    <dbReference type="NCBI Taxonomy" id="837"/>
    <lineage>
        <taxon>Bacteria</taxon>
        <taxon>Pseudomonadati</taxon>
        <taxon>Bacteroidota</taxon>
        <taxon>Bacteroidia</taxon>
        <taxon>Bacteroidales</taxon>
        <taxon>Porphyromonadaceae</taxon>
        <taxon>Porphyromonas</taxon>
    </lineage>
</organism>
<protein>
    <submittedName>
        <fullName>60 kDa lysine-specific cysteine proteinase</fullName>
    </submittedName>
</protein>
<keyword id="KW-0903">Direct protein sequencing</keyword>
<name>Q9R516_PORGN</name>